<dbReference type="OrthoDB" id="9046151at2"/>
<evidence type="ECO:0000256" key="2">
    <source>
        <dbReference type="ARBA" id="ARBA00005695"/>
    </source>
</evidence>
<dbReference type="InterPro" id="IPR039424">
    <property type="entry name" value="SBP_5"/>
</dbReference>
<comment type="caution">
    <text evidence="6">The sequence shown here is derived from an EMBL/GenBank/DDBJ whole genome shotgun (WGS) entry which is preliminary data.</text>
</comment>
<gene>
    <name evidence="6" type="ORF">EAS64_37245</name>
</gene>
<dbReference type="GO" id="GO:0042597">
    <property type="term" value="C:periplasmic space"/>
    <property type="evidence" value="ECO:0007669"/>
    <property type="project" value="UniProtKB-ARBA"/>
</dbReference>
<dbReference type="GO" id="GO:1904680">
    <property type="term" value="F:peptide transmembrane transporter activity"/>
    <property type="evidence" value="ECO:0007669"/>
    <property type="project" value="TreeGrafter"/>
</dbReference>
<keyword evidence="7" id="KW-1185">Reference proteome</keyword>
<dbReference type="PANTHER" id="PTHR30290:SF10">
    <property type="entry name" value="PERIPLASMIC OLIGOPEPTIDE-BINDING PROTEIN-RELATED"/>
    <property type="match status" value="1"/>
</dbReference>
<accession>A0A6P2BMU6</accession>
<dbReference type="SUPFAM" id="SSF53850">
    <property type="entry name" value="Periplasmic binding protein-like II"/>
    <property type="match status" value="1"/>
</dbReference>
<name>A0A6P2BMU6_9ACTN</name>
<keyword evidence="3" id="KW-0813">Transport</keyword>
<dbReference type="InterPro" id="IPR030678">
    <property type="entry name" value="Peptide/Ni-bd"/>
</dbReference>
<feature type="domain" description="Solute-binding protein family 5" evidence="5">
    <location>
        <begin position="85"/>
        <end position="464"/>
    </location>
</feature>
<evidence type="ECO:0000256" key="3">
    <source>
        <dbReference type="ARBA" id="ARBA00022448"/>
    </source>
</evidence>
<dbReference type="Gene3D" id="3.10.105.10">
    <property type="entry name" value="Dipeptide-binding Protein, Domain 3"/>
    <property type="match status" value="1"/>
</dbReference>
<comment type="similarity">
    <text evidence="2">Belongs to the bacterial solute-binding protein 5 family.</text>
</comment>
<dbReference type="EMBL" id="RPFW01000009">
    <property type="protein sequence ID" value="TVZ00292.1"/>
    <property type="molecule type" value="Genomic_DNA"/>
</dbReference>
<organism evidence="6 7">
    <name type="scientific">Trebonia kvetii</name>
    <dbReference type="NCBI Taxonomy" id="2480626"/>
    <lineage>
        <taxon>Bacteria</taxon>
        <taxon>Bacillati</taxon>
        <taxon>Actinomycetota</taxon>
        <taxon>Actinomycetes</taxon>
        <taxon>Streptosporangiales</taxon>
        <taxon>Treboniaceae</taxon>
        <taxon>Trebonia</taxon>
    </lineage>
</organism>
<protein>
    <submittedName>
        <fullName evidence="6">ABC transporter substrate-binding protein</fullName>
    </submittedName>
</protein>
<evidence type="ECO:0000259" key="5">
    <source>
        <dbReference type="Pfam" id="PF00496"/>
    </source>
</evidence>
<dbReference type="PIRSF" id="PIRSF002741">
    <property type="entry name" value="MppA"/>
    <property type="match status" value="1"/>
</dbReference>
<evidence type="ECO:0000256" key="4">
    <source>
        <dbReference type="ARBA" id="ARBA00022729"/>
    </source>
</evidence>
<dbReference type="CDD" id="cd00995">
    <property type="entry name" value="PBP2_NikA_DppA_OppA_like"/>
    <property type="match status" value="1"/>
</dbReference>
<keyword evidence="4" id="KW-0732">Signal</keyword>
<dbReference type="Gene3D" id="3.40.190.10">
    <property type="entry name" value="Periplasmic binding protein-like II"/>
    <property type="match status" value="1"/>
</dbReference>
<dbReference type="InterPro" id="IPR006311">
    <property type="entry name" value="TAT_signal"/>
</dbReference>
<dbReference type="Proteomes" id="UP000460272">
    <property type="component" value="Unassembled WGS sequence"/>
</dbReference>
<dbReference type="Pfam" id="PF00496">
    <property type="entry name" value="SBP_bac_5"/>
    <property type="match status" value="1"/>
</dbReference>
<comment type="subcellular location">
    <subcellularLocation>
        <location evidence="1">Cell envelope</location>
    </subcellularLocation>
</comment>
<dbReference type="GO" id="GO:0030313">
    <property type="term" value="C:cell envelope"/>
    <property type="evidence" value="ECO:0007669"/>
    <property type="project" value="UniProtKB-SubCell"/>
</dbReference>
<dbReference type="InterPro" id="IPR000914">
    <property type="entry name" value="SBP_5_dom"/>
</dbReference>
<dbReference type="AlphaFoldDB" id="A0A6P2BMU6"/>
<evidence type="ECO:0000256" key="1">
    <source>
        <dbReference type="ARBA" id="ARBA00004196"/>
    </source>
</evidence>
<sequence>MPALSSRRDFLRRTGLVALAAPLAATAIEGCANVAATTSNKASLLRVGWTIEPDSMNPLTAYSTEADEILALVYDNLMHYSIELKPEPGLATSWTYSDDGKSITYKLRSGVSWHDGKPFTAADAKFTFETIAKEQLGSYDQWVSQLTSAQAPDDHTLVLNFSAPQAFNPGLAVPILPQHIWQGMKASEVQKFTNAHPVGTGPYTFVSWNKGQSVTIKRNEQWWGTKPAAEKISWILFGNEDVMAQNLRTGAVDICPEVPPTIWDGLAGAQHVKTVEMESFSFHHIGINVSDNPKSGGNPLLKDRNVRLALSYAVDRQKLVDVALAGHGIPGSVLLPSGFGAWHLDIPAAEQLNANPAKAGQVLDAAGYKLRGGSKVRTNAAGKPLSFRLIAIESTSVDVAAAQIFRDACAAVGIQLTLTTLDANSLGNTVYNADAPNWDIFVWGWDSGVYDPDYMLGIPLSSQIGGNNDVYYADKHYDALYGQQAAEIDAAKRLAMVHQTQQYYYDAASYIVMWYQSKLQAYRTDTWTGWTPLTGGIILNFTRDNYLNARPV</sequence>
<dbReference type="GO" id="GO:0043190">
    <property type="term" value="C:ATP-binding cassette (ABC) transporter complex"/>
    <property type="evidence" value="ECO:0007669"/>
    <property type="project" value="InterPro"/>
</dbReference>
<proteinExistence type="inferred from homology"/>
<reference evidence="6 7" key="1">
    <citation type="submission" date="2018-11" db="EMBL/GenBank/DDBJ databases">
        <title>Trebonia kvetii gen.nov., sp.nov., a novel acidophilic actinobacterium, and proposal of the new actinobacterial family Treboniaceae fam. nov.</title>
        <authorList>
            <person name="Rapoport D."/>
            <person name="Sagova-Mareckova M."/>
            <person name="Sedlacek I."/>
            <person name="Provaznik J."/>
            <person name="Kralova S."/>
            <person name="Pavlinic D."/>
            <person name="Benes V."/>
            <person name="Kopecky J."/>
        </authorList>
    </citation>
    <scope>NUCLEOTIDE SEQUENCE [LARGE SCALE GENOMIC DNA]</scope>
    <source>
        <strain evidence="6 7">15Tr583</strain>
    </source>
</reference>
<dbReference type="PROSITE" id="PS51318">
    <property type="entry name" value="TAT"/>
    <property type="match status" value="1"/>
</dbReference>
<dbReference type="GO" id="GO:0015833">
    <property type="term" value="P:peptide transport"/>
    <property type="evidence" value="ECO:0007669"/>
    <property type="project" value="TreeGrafter"/>
</dbReference>
<evidence type="ECO:0000313" key="7">
    <source>
        <dbReference type="Proteomes" id="UP000460272"/>
    </source>
</evidence>
<dbReference type="PANTHER" id="PTHR30290">
    <property type="entry name" value="PERIPLASMIC BINDING COMPONENT OF ABC TRANSPORTER"/>
    <property type="match status" value="1"/>
</dbReference>
<dbReference type="RefSeq" id="WP_145860980.1">
    <property type="nucleotide sequence ID" value="NZ_RPFW01000009.1"/>
</dbReference>
<evidence type="ECO:0000313" key="6">
    <source>
        <dbReference type="EMBL" id="TVZ00292.1"/>
    </source>
</evidence>